<dbReference type="Proteomes" id="UP001060085">
    <property type="component" value="Linkage Group LG01"/>
</dbReference>
<protein>
    <submittedName>
        <fullName evidence="1">Uncharacterized protein</fullName>
    </submittedName>
</protein>
<evidence type="ECO:0000313" key="1">
    <source>
        <dbReference type="EMBL" id="KAI5679514.1"/>
    </source>
</evidence>
<comment type="caution">
    <text evidence="1">The sequence shown here is derived from an EMBL/GenBank/DDBJ whole genome shotgun (WGS) entry which is preliminary data.</text>
</comment>
<reference evidence="2" key="1">
    <citation type="journal article" date="2023" name="Nat. Plants">
        <title>Single-cell RNA sequencing provides a high-resolution roadmap for understanding the multicellular compartmentation of specialized metabolism.</title>
        <authorList>
            <person name="Sun S."/>
            <person name="Shen X."/>
            <person name="Li Y."/>
            <person name="Li Y."/>
            <person name="Wang S."/>
            <person name="Li R."/>
            <person name="Zhang H."/>
            <person name="Shen G."/>
            <person name="Guo B."/>
            <person name="Wei J."/>
            <person name="Xu J."/>
            <person name="St-Pierre B."/>
            <person name="Chen S."/>
            <person name="Sun C."/>
        </authorList>
    </citation>
    <scope>NUCLEOTIDE SEQUENCE [LARGE SCALE GENOMIC DNA]</scope>
</reference>
<name>A0ACC0C3U7_CATRO</name>
<accession>A0ACC0C3U7</accession>
<dbReference type="EMBL" id="CM044701">
    <property type="protein sequence ID" value="KAI5679514.1"/>
    <property type="molecule type" value="Genomic_DNA"/>
</dbReference>
<sequence>METINSFKGYGKVDPLQQEEFRKKTRKRLIIVAVSLVVLAALIVGVAVGTVVHKKNKGGGNDDVPSTSTSPVQSIRAVCAVTNYPDSCFTSISEVQNSTNGGGSSDPEKIFQISLQVSLNALQKLSKLPEKLSNSSNDPLLKTALSVCETVFDDAIDMLNESISSINPNSGEKLFTTTKISDLRTWLSTTLTDQETCLDALEEVNATIINDVRNLMKNSTEFASNSLAIVTKLLGILKDFHIPVHRKLLGTTNSAEQGSKFPEWVRAADRRLLQETYPKPDVVVAADGTGDVKTVKEAIDKVPKKSITRFVIYVKAGEYKEQLIMDKSYWNVMMYGDGMTKSIITHDDNNIAGTRTFDTATVGVAGRNFIAKDMGFKNTAGASNHQAVALRSGSDRSVFYRCSFDGFQDTLYAHSNRQFYRECDITGTIDFIFGNAAVVFQNCNIKPRQPMANQFVTVTAQGKKDPNQNTGIAIQNCAISPLDNLTARTYLGRPWKEFSTTVIMNSQIGGFLEPKGWIEWTPNVVPPNTIFYAEYQNTGPGSNVAQRVNWPGYKPTISANQASQYTVQSFLQGDVWLPETQVTFN</sequence>
<gene>
    <name evidence="1" type="ORF">M9H77_00741</name>
</gene>
<keyword evidence="2" id="KW-1185">Reference proteome</keyword>
<proteinExistence type="predicted"/>
<evidence type="ECO:0000313" key="2">
    <source>
        <dbReference type="Proteomes" id="UP001060085"/>
    </source>
</evidence>
<organism evidence="1 2">
    <name type="scientific">Catharanthus roseus</name>
    <name type="common">Madagascar periwinkle</name>
    <name type="synonym">Vinca rosea</name>
    <dbReference type="NCBI Taxonomy" id="4058"/>
    <lineage>
        <taxon>Eukaryota</taxon>
        <taxon>Viridiplantae</taxon>
        <taxon>Streptophyta</taxon>
        <taxon>Embryophyta</taxon>
        <taxon>Tracheophyta</taxon>
        <taxon>Spermatophyta</taxon>
        <taxon>Magnoliopsida</taxon>
        <taxon>eudicotyledons</taxon>
        <taxon>Gunneridae</taxon>
        <taxon>Pentapetalae</taxon>
        <taxon>asterids</taxon>
        <taxon>lamiids</taxon>
        <taxon>Gentianales</taxon>
        <taxon>Apocynaceae</taxon>
        <taxon>Rauvolfioideae</taxon>
        <taxon>Vinceae</taxon>
        <taxon>Catharanthinae</taxon>
        <taxon>Catharanthus</taxon>
    </lineage>
</organism>